<proteinExistence type="inferred from homology"/>
<accession>A0A174YHZ3</accession>
<dbReference type="FunFam" id="3.20.20.100:FF:000015">
    <property type="entry name" value="Oxidoreductase, aldo/keto reductase family"/>
    <property type="match status" value="1"/>
</dbReference>
<evidence type="ECO:0000259" key="7">
    <source>
        <dbReference type="Pfam" id="PF00248"/>
    </source>
</evidence>
<dbReference type="Pfam" id="PF00248">
    <property type="entry name" value="Aldo_ket_red"/>
    <property type="match status" value="1"/>
</dbReference>
<protein>
    <submittedName>
        <fullName evidence="8">Uncharacterized oxidoreductase MSMEG_2408</fullName>
        <ecNumber evidence="8">1.-.-.-</ecNumber>
    </submittedName>
</protein>
<dbReference type="PRINTS" id="PR00069">
    <property type="entry name" value="ALDKETRDTASE"/>
</dbReference>
<evidence type="ECO:0000256" key="1">
    <source>
        <dbReference type="ARBA" id="ARBA00007905"/>
    </source>
</evidence>
<dbReference type="Gene3D" id="3.20.20.100">
    <property type="entry name" value="NADP-dependent oxidoreductase domain"/>
    <property type="match status" value="1"/>
</dbReference>
<dbReference type="OrthoDB" id="9804790at2"/>
<evidence type="ECO:0000256" key="6">
    <source>
        <dbReference type="PIRSR" id="PIRSR000097-3"/>
    </source>
</evidence>
<dbReference type="CDD" id="cd19071">
    <property type="entry name" value="AKR_AKR1-5-like"/>
    <property type="match status" value="1"/>
</dbReference>
<name>A0A174YHZ3_9FIRM</name>
<evidence type="ECO:0000256" key="3">
    <source>
        <dbReference type="ARBA" id="ARBA00023002"/>
    </source>
</evidence>
<dbReference type="InterPro" id="IPR036812">
    <property type="entry name" value="NAD(P)_OxRdtase_dom_sf"/>
</dbReference>
<evidence type="ECO:0000313" key="9">
    <source>
        <dbReference type="Proteomes" id="UP000095621"/>
    </source>
</evidence>
<dbReference type="GO" id="GO:0016616">
    <property type="term" value="F:oxidoreductase activity, acting on the CH-OH group of donors, NAD or NADP as acceptor"/>
    <property type="evidence" value="ECO:0007669"/>
    <property type="project" value="UniProtKB-ARBA"/>
</dbReference>
<organism evidence="8 9">
    <name type="scientific">Lachnospira eligens</name>
    <dbReference type="NCBI Taxonomy" id="39485"/>
    <lineage>
        <taxon>Bacteria</taxon>
        <taxon>Bacillati</taxon>
        <taxon>Bacillota</taxon>
        <taxon>Clostridia</taxon>
        <taxon>Lachnospirales</taxon>
        <taxon>Lachnospiraceae</taxon>
        <taxon>Lachnospira</taxon>
    </lineage>
</organism>
<dbReference type="InterPro" id="IPR018170">
    <property type="entry name" value="Aldo/ket_reductase_CS"/>
</dbReference>
<dbReference type="GeneID" id="41356923"/>
<dbReference type="PANTHER" id="PTHR43827:SF3">
    <property type="entry name" value="NADP-DEPENDENT OXIDOREDUCTASE DOMAIN-CONTAINING PROTEIN"/>
    <property type="match status" value="1"/>
</dbReference>
<dbReference type="RefSeq" id="WP_012740442.1">
    <property type="nucleotide sequence ID" value="NZ_CP085937.1"/>
</dbReference>
<dbReference type="PROSITE" id="PS00062">
    <property type="entry name" value="ALDOKETO_REDUCTASE_2"/>
    <property type="match status" value="1"/>
</dbReference>
<dbReference type="SUPFAM" id="SSF51430">
    <property type="entry name" value="NAD(P)-linked oxidoreductase"/>
    <property type="match status" value="1"/>
</dbReference>
<dbReference type="PANTHER" id="PTHR43827">
    <property type="entry name" value="2,5-DIKETO-D-GLUCONIC ACID REDUCTASE"/>
    <property type="match status" value="1"/>
</dbReference>
<gene>
    <name evidence="8" type="ORF">ERS852490_00124</name>
</gene>
<comment type="similarity">
    <text evidence="1">Belongs to the aldo/keto reductase family.</text>
</comment>
<feature type="active site" description="Proton donor" evidence="4">
    <location>
        <position position="49"/>
    </location>
</feature>
<dbReference type="PROSITE" id="PS00798">
    <property type="entry name" value="ALDOKETO_REDUCTASE_1"/>
    <property type="match status" value="1"/>
</dbReference>
<evidence type="ECO:0000313" key="8">
    <source>
        <dbReference type="EMBL" id="CUQ74735.1"/>
    </source>
</evidence>
<dbReference type="PIRSF" id="PIRSF000097">
    <property type="entry name" value="AKR"/>
    <property type="match status" value="1"/>
</dbReference>
<reference evidence="8 9" key="1">
    <citation type="submission" date="2015-09" db="EMBL/GenBank/DDBJ databases">
        <authorList>
            <consortium name="Pathogen Informatics"/>
        </authorList>
    </citation>
    <scope>NUCLEOTIDE SEQUENCE [LARGE SCALE GENOMIC DNA]</scope>
    <source>
        <strain evidence="8 9">2789STDY5834875</strain>
    </source>
</reference>
<dbReference type="AlphaFoldDB" id="A0A174YHZ3"/>
<feature type="binding site" evidence="5">
    <location>
        <position position="107"/>
    </location>
    <ligand>
        <name>substrate</name>
    </ligand>
</feature>
<evidence type="ECO:0000256" key="5">
    <source>
        <dbReference type="PIRSR" id="PIRSR000097-2"/>
    </source>
</evidence>
<evidence type="ECO:0000256" key="2">
    <source>
        <dbReference type="ARBA" id="ARBA00022857"/>
    </source>
</evidence>
<keyword evidence="2" id="KW-0521">NADP</keyword>
<keyword evidence="3 8" id="KW-0560">Oxidoreductase</keyword>
<dbReference type="EC" id="1.-.-.-" evidence="8"/>
<feature type="site" description="Lowers pKa of active site Tyr" evidence="6">
    <location>
        <position position="74"/>
    </location>
</feature>
<dbReference type="InterPro" id="IPR023210">
    <property type="entry name" value="NADP_OxRdtase_dom"/>
</dbReference>
<dbReference type="PROSITE" id="PS00063">
    <property type="entry name" value="ALDOKETO_REDUCTASE_3"/>
    <property type="match status" value="1"/>
</dbReference>
<dbReference type="OMA" id="MVNQIFL"/>
<dbReference type="EMBL" id="CZBU01000001">
    <property type="protein sequence ID" value="CUQ74735.1"/>
    <property type="molecule type" value="Genomic_DNA"/>
</dbReference>
<dbReference type="Proteomes" id="UP000095621">
    <property type="component" value="Unassembled WGS sequence"/>
</dbReference>
<feature type="domain" description="NADP-dependent oxidoreductase" evidence="7">
    <location>
        <begin position="15"/>
        <end position="258"/>
    </location>
</feature>
<evidence type="ECO:0000256" key="4">
    <source>
        <dbReference type="PIRSR" id="PIRSR000097-1"/>
    </source>
</evidence>
<dbReference type="InterPro" id="IPR020471">
    <property type="entry name" value="AKR"/>
</dbReference>
<sequence length="272" mass="30592">MNYITLNNGVKIPQIGLGVFRTPDGADTANAVKWAIEAGYRHIDTAKVYGNEKSVGEGIRMSGIDRRDIFVTTKLWNEDIRQGRTKEAFLQSLEDMGLDYIDLYLIHWPANGYEKAWADMEDLYKAGKIKAIGVSNFNVHHLETLSENWTVVPAVNQIEIHPYYANIENVEYAKKNGIAIEAYSPLGGNGAGTLENEVIIALADKYGKTPAQIVLRWELQRGIIVLPKSTHQERIISNFDVFDFELSDGDMNAINELNKNEKHGSDPETFNF</sequence>